<gene>
    <name evidence="5" type="ORF">ACFOOL_12075</name>
</gene>
<dbReference type="PANTHER" id="PTHR43537">
    <property type="entry name" value="TRANSCRIPTIONAL REGULATOR, GNTR FAMILY"/>
    <property type="match status" value="1"/>
</dbReference>
<accession>A0ABV7X1M9</accession>
<dbReference type="InterPro" id="IPR000524">
    <property type="entry name" value="Tscrpt_reg_HTH_GntR"/>
</dbReference>
<dbReference type="PROSITE" id="PS50949">
    <property type="entry name" value="HTH_GNTR"/>
    <property type="match status" value="1"/>
</dbReference>
<dbReference type="InterPro" id="IPR036390">
    <property type="entry name" value="WH_DNA-bd_sf"/>
</dbReference>
<dbReference type="Gene3D" id="1.10.10.10">
    <property type="entry name" value="Winged helix-like DNA-binding domain superfamily/Winged helix DNA-binding domain"/>
    <property type="match status" value="1"/>
</dbReference>
<dbReference type="InterPro" id="IPR036388">
    <property type="entry name" value="WH-like_DNA-bd_sf"/>
</dbReference>
<dbReference type="EMBL" id="JBHRYD010000010">
    <property type="protein sequence ID" value="MFC3705495.1"/>
    <property type="molecule type" value="Genomic_DNA"/>
</dbReference>
<dbReference type="CDD" id="cd07377">
    <property type="entry name" value="WHTH_GntR"/>
    <property type="match status" value="1"/>
</dbReference>
<dbReference type="InterPro" id="IPR008920">
    <property type="entry name" value="TF_FadR/GntR_C"/>
</dbReference>
<dbReference type="Pfam" id="PF07729">
    <property type="entry name" value="FCD"/>
    <property type="match status" value="1"/>
</dbReference>
<evidence type="ECO:0000256" key="3">
    <source>
        <dbReference type="ARBA" id="ARBA00023163"/>
    </source>
</evidence>
<evidence type="ECO:0000259" key="4">
    <source>
        <dbReference type="PROSITE" id="PS50949"/>
    </source>
</evidence>
<organism evidence="5 6">
    <name type="scientific">Devosia honganensis</name>
    <dbReference type="NCBI Taxonomy" id="1610527"/>
    <lineage>
        <taxon>Bacteria</taxon>
        <taxon>Pseudomonadati</taxon>
        <taxon>Pseudomonadota</taxon>
        <taxon>Alphaproteobacteria</taxon>
        <taxon>Hyphomicrobiales</taxon>
        <taxon>Devosiaceae</taxon>
        <taxon>Devosia</taxon>
    </lineage>
</organism>
<proteinExistence type="predicted"/>
<dbReference type="PRINTS" id="PR00035">
    <property type="entry name" value="HTHGNTR"/>
</dbReference>
<evidence type="ECO:0000256" key="2">
    <source>
        <dbReference type="ARBA" id="ARBA00023125"/>
    </source>
</evidence>
<dbReference type="SUPFAM" id="SSF46785">
    <property type="entry name" value="Winged helix' DNA-binding domain"/>
    <property type="match status" value="1"/>
</dbReference>
<dbReference type="Pfam" id="PF00392">
    <property type="entry name" value="GntR"/>
    <property type="match status" value="1"/>
</dbReference>
<dbReference type="SMART" id="SM00345">
    <property type="entry name" value="HTH_GNTR"/>
    <property type="match status" value="1"/>
</dbReference>
<dbReference type="Proteomes" id="UP001595613">
    <property type="component" value="Unassembled WGS sequence"/>
</dbReference>
<dbReference type="RefSeq" id="WP_380097341.1">
    <property type="nucleotide sequence ID" value="NZ_JBHRYD010000010.1"/>
</dbReference>
<dbReference type="Gene3D" id="1.20.120.530">
    <property type="entry name" value="GntR ligand-binding domain-like"/>
    <property type="match status" value="1"/>
</dbReference>
<comment type="caution">
    <text evidence="5">The sequence shown here is derived from an EMBL/GenBank/DDBJ whole genome shotgun (WGS) entry which is preliminary data.</text>
</comment>
<dbReference type="SUPFAM" id="SSF48008">
    <property type="entry name" value="GntR ligand-binding domain-like"/>
    <property type="match status" value="1"/>
</dbReference>
<keyword evidence="1" id="KW-0805">Transcription regulation</keyword>
<keyword evidence="2" id="KW-0238">DNA-binding</keyword>
<evidence type="ECO:0000256" key="1">
    <source>
        <dbReference type="ARBA" id="ARBA00023015"/>
    </source>
</evidence>
<feature type="domain" description="HTH gntR-type" evidence="4">
    <location>
        <begin position="12"/>
        <end position="78"/>
    </location>
</feature>
<dbReference type="SMART" id="SM00895">
    <property type="entry name" value="FCD"/>
    <property type="match status" value="1"/>
</dbReference>
<dbReference type="InterPro" id="IPR011711">
    <property type="entry name" value="GntR_C"/>
</dbReference>
<reference evidence="6" key="1">
    <citation type="journal article" date="2019" name="Int. J. Syst. Evol. Microbiol.">
        <title>The Global Catalogue of Microorganisms (GCM) 10K type strain sequencing project: providing services to taxonomists for standard genome sequencing and annotation.</title>
        <authorList>
            <consortium name="The Broad Institute Genomics Platform"/>
            <consortium name="The Broad Institute Genome Sequencing Center for Infectious Disease"/>
            <person name="Wu L."/>
            <person name="Ma J."/>
        </authorList>
    </citation>
    <scope>NUCLEOTIDE SEQUENCE [LARGE SCALE GENOMIC DNA]</scope>
    <source>
        <strain evidence="6">KCTC 42281</strain>
    </source>
</reference>
<evidence type="ECO:0000313" key="6">
    <source>
        <dbReference type="Proteomes" id="UP001595613"/>
    </source>
</evidence>
<evidence type="ECO:0000313" key="5">
    <source>
        <dbReference type="EMBL" id="MFC3705495.1"/>
    </source>
</evidence>
<name>A0ABV7X1M9_9HYPH</name>
<keyword evidence="6" id="KW-1185">Reference proteome</keyword>
<protein>
    <submittedName>
        <fullName evidence="5">GntR family transcriptional regulator</fullName>
    </submittedName>
</protein>
<dbReference type="PANTHER" id="PTHR43537:SF5">
    <property type="entry name" value="UXU OPERON TRANSCRIPTIONAL REGULATOR"/>
    <property type="match status" value="1"/>
</dbReference>
<keyword evidence="3" id="KW-0804">Transcription</keyword>
<sequence>MRGAPASIIQREALGSQVAAALREAIAGGEFVRGERLIEADLAERFGVSRGPIRDAFRILQIEGLVENQQPGVTVIGIDHDSINELYSLRGAIEGLAVRLAVGRYDASRFGEIHRQVEVMHRAAESDDAAGFAQADVAFHNEICLISGHKRLADVWQRYEAIMMTLLRLTISLEQDLQASAAKHRELLDLIKQGDPEAAETELTNHLEGSRARMVKVWERALERRRSRRAQD</sequence>